<dbReference type="SUPFAM" id="SSF56235">
    <property type="entry name" value="N-terminal nucleophile aminohydrolases (Ntn hydrolases)"/>
    <property type="match status" value="1"/>
</dbReference>
<evidence type="ECO:0000256" key="2">
    <source>
        <dbReference type="ARBA" id="ARBA00022801"/>
    </source>
</evidence>
<dbReference type="EC" id="3.5.1.11" evidence="5"/>
<dbReference type="Gene3D" id="1.10.1400.10">
    <property type="match status" value="1"/>
</dbReference>
<dbReference type="InterPro" id="IPR002692">
    <property type="entry name" value="S45"/>
</dbReference>
<gene>
    <name evidence="5" type="ORF">IMG5_091040</name>
</gene>
<dbReference type="InterPro" id="IPR043146">
    <property type="entry name" value="Penicillin_amidase_N_B-knob"/>
</dbReference>
<dbReference type="Gene3D" id="2.30.120.10">
    <property type="match status" value="1"/>
</dbReference>
<dbReference type="eggNOG" id="ENOG502S0YK">
    <property type="taxonomic scope" value="Eukaryota"/>
</dbReference>
<dbReference type="InterPro" id="IPR023343">
    <property type="entry name" value="Penicillin_amidase_dom1"/>
</dbReference>
<keyword evidence="6" id="KW-1185">Reference proteome</keyword>
<dbReference type="PANTHER" id="PTHR34218:SF4">
    <property type="entry name" value="ACYL-HOMOSERINE LACTONE ACYLASE QUIP"/>
    <property type="match status" value="1"/>
</dbReference>
<keyword evidence="4" id="KW-0472">Membrane</keyword>
<dbReference type="InterPro" id="IPR029055">
    <property type="entry name" value="Ntn_hydrolases_N"/>
</dbReference>
<protein>
    <submittedName>
        <fullName evidence="5">Peptidase s45 penicillin amidase, putative</fullName>
        <ecNumber evidence="5">3.5.1.11</ecNumber>
    </submittedName>
</protein>
<evidence type="ECO:0000256" key="4">
    <source>
        <dbReference type="SAM" id="Phobius"/>
    </source>
</evidence>
<comment type="similarity">
    <text evidence="1">Belongs to the peptidase S45 family.</text>
</comment>
<keyword evidence="4" id="KW-0812">Transmembrane</keyword>
<dbReference type="InterPro" id="IPR014395">
    <property type="entry name" value="Pen/GL7ACA/AHL_acylase"/>
</dbReference>
<dbReference type="AlphaFoldDB" id="G0QRA3"/>
<dbReference type="GO" id="GO:0008953">
    <property type="term" value="F:penicillin amidase activity"/>
    <property type="evidence" value="ECO:0007669"/>
    <property type="project" value="UniProtKB-EC"/>
</dbReference>
<proteinExistence type="inferred from homology"/>
<dbReference type="Gene3D" id="3.60.20.10">
    <property type="entry name" value="Glutamine Phosphoribosylpyrophosphate, subunit 1, domain 1"/>
    <property type="match status" value="1"/>
</dbReference>
<evidence type="ECO:0000256" key="3">
    <source>
        <dbReference type="ARBA" id="ARBA00023145"/>
    </source>
</evidence>
<dbReference type="Gene3D" id="1.10.439.10">
    <property type="entry name" value="Penicillin Amidohydrolase, domain 1"/>
    <property type="match status" value="1"/>
</dbReference>
<dbReference type="PIRSF" id="PIRSF001227">
    <property type="entry name" value="Pen_acylase"/>
    <property type="match status" value="1"/>
</dbReference>
<evidence type="ECO:0000313" key="6">
    <source>
        <dbReference type="Proteomes" id="UP000008983"/>
    </source>
</evidence>
<evidence type="ECO:0000313" key="5">
    <source>
        <dbReference type="EMBL" id="EGR32255.1"/>
    </source>
</evidence>
<dbReference type="OMA" id="EMDVRRH"/>
<dbReference type="OrthoDB" id="311470at2759"/>
<dbReference type="InParanoid" id="G0QRA3"/>
<keyword evidence="3" id="KW-0865">Zymogen</keyword>
<dbReference type="Proteomes" id="UP000008983">
    <property type="component" value="Unassembled WGS sequence"/>
</dbReference>
<dbReference type="GO" id="GO:0017000">
    <property type="term" value="P:antibiotic biosynthetic process"/>
    <property type="evidence" value="ECO:0007669"/>
    <property type="project" value="InterPro"/>
</dbReference>
<dbReference type="GeneID" id="14908397"/>
<reference evidence="5 6" key="1">
    <citation type="submission" date="2011-07" db="EMBL/GenBank/DDBJ databases">
        <authorList>
            <person name="Coyne R."/>
            <person name="Brami D."/>
            <person name="Johnson J."/>
            <person name="Hostetler J."/>
            <person name="Hannick L."/>
            <person name="Clark T."/>
            <person name="Cassidy-Hanley D."/>
            <person name="Inman J."/>
        </authorList>
    </citation>
    <scope>NUCLEOTIDE SEQUENCE [LARGE SCALE GENOMIC DNA]</scope>
    <source>
        <strain evidence="5 6">G5</strain>
    </source>
</reference>
<keyword evidence="2 5" id="KW-0378">Hydrolase</keyword>
<keyword evidence="4" id="KW-1133">Transmembrane helix</keyword>
<evidence type="ECO:0000256" key="1">
    <source>
        <dbReference type="ARBA" id="ARBA00006586"/>
    </source>
</evidence>
<dbReference type="CDD" id="cd03747">
    <property type="entry name" value="Ntn_PGA_like"/>
    <property type="match status" value="1"/>
</dbReference>
<dbReference type="MEROPS" id="S45.003"/>
<accession>G0QRA3</accession>
<sequence>MILKLIFIIFFSIILSIYLLFRPNYNGLITHNNAKYGTINIRRDNNGIPHIKGKTLNDVCFGQGFVHGQDRLFQIHIKKQLINGKLSLLSGEKSLQIDKFFRTVGIHRIAKKIAEKLQGEQKQCIQAYCDGINHYYNSLNIKPLEFYLVQQDWQDYRPEDVIGQERLLIFLLGYDYVWEAIRSNLAEQFGFEEAQLITGAISDSQFVDVTIMDDQDLKNNNLYEKYQRNSTKNYLNSNQKKLQNNKKHQNFIDSQIADVLNELYMGPNGSNAWVIHGNHTKSGKPLLASDPHLQSSIPTQWIQNELLIESENILLIGGSIPGVPLIQNGRSEFFSWGTTVLYADTADLYKETIEDNKYLLDNKWIPLQTVEELIYIKGQNEPYVHNVKLTHRGPILNNRFDKTSKTSLTEIGVDASLVWIGQILSSNFVDSILVVARSQNTQQCVNAFKQMIGPALSIVYATKTGDIGFFGYGKIPIIEDSAEGAFLKDGTSSKQDWLRFTNSSENPQMMNPSKGYIVTANNRFASDNILNHLTVNQLSTSRALRINQLIQEHINKGLKFDIEDMKRIQSDTVDSYAQLILPHLIQLYEKKGMEVLGNDQKLYQKGLKMLNLLKDWDSNLSLDSFKASIFMSWEYLFCQKSLMEFDAQEKDRKTITMGLLFENYYFKKIKQWSTNEDTNYDYKWCKNKENQNSKFSCLYNVIYSFTQIEDFLYTKFQTTDHNEWKWGKMHRNILAHQAFTKNFLRHIFDRKVEIYGNRRTIAVSLQNWIDDTFDSSYVANYRMIVDMNDNKQDYWVVEAGVSENIFSGHYDDQMSLHKNFQYLYMQRGFENFEKNKYYSQDLKYKENKKKDL</sequence>
<organism evidence="5 6">
    <name type="scientific">Ichthyophthirius multifiliis</name>
    <name type="common">White spot disease agent</name>
    <name type="synonym">Ich</name>
    <dbReference type="NCBI Taxonomy" id="5932"/>
    <lineage>
        <taxon>Eukaryota</taxon>
        <taxon>Sar</taxon>
        <taxon>Alveolata</taxon>
        <taxon>Ciliophora</taxon>
        <taxon>Intramacronucleata</taxon>
        <taxon>Oligohymenophorea</taxon>
        <taxon>Hymenostomatida</taxon>
        <taxon>Ophryoglenina</taxon>
        <taxon>Ichthyophthirius</taxon>
    </lineage>
</organism>
<feature type="transmembrane region" description="Helical" evidence="4">
    <location>
        <begin position="5"/>
        <end position="21"/>
    </location>
</feature>
<dbReference type="RefSeq" id="XP_004035741.1">
    <property type="nucleotide sequence ID" value="XM_004035693.1"/>
</dbReference>
<dbReference type="InterPro" id="IPR043147">
    <property type="entry name" value="Penicillin_amidase_A-knob"/>
</dbReference>
<dbReference type="EMBL" id="GL983744">
    <property type="protein sequence ID" value="EGR32255.1"/>
    <property type="molecule type" value="Genomic_DNA"/>
</dbReference>
<dbReference type="Pfam" id="PF01804">
    <property type="entry name" value="Penicil_amidase"/>
    <property type="match status" value="1"/>
</dbReference>
<dbReference type="PANTHER" id="PTHR34218">
    <property type="entry name" value="PEPTIDASE S45 PENICILLIN AMIDASE"/>
    <property type="match status" value="1"/>
</dbReference>
<name>G0QRA3_ICHMU</name>